<proteinExistence type="predicted"/>
<dbReference type="OrthoDB" id="3538998at2759"/>
<feature type="chain" id="PRO_5007897294" evidence="2">
    <location>
        <begin position="19"/>
        <end position="327"/>
    </location>
</feature>
<dbReference type="Proteomes" id="UP000076881">
    <property type="component" value="Unassembled WGS sequence"/>
</dbReference>
<comment type="caution">
    <text evidence="3">The sequence shown here is derived from an EMBL/GenBank/DDBJ whole genome shotgun (WGS) entry which is preliminary data.</text>
</comment>
<reference evidence="3 4" key="1">
    <citation type="journal article" date="2016" name="Genome Biol. Evol.">
        <title>Divergent and convergent evolution of fungal pathogenicity.</title>
        <authorList>
            <person name="Shang Y."/>
            <person name="Xiao G."/>
            <person name="Zheng P."/>
            <person name="Cen K."/>
            <person name="Zhan S."/>
            <person name="Wang C."/>
        </authorList>
    </citation>
    <scope>NUCLEOTIDE SEQUENCE [LARGE SCALE GENOMIC DNA]</scope>
    <source>
        <strain evidence="3 4">RCEF 1005</strain>
    </source>
</reference>
<evidence type="ECO:0000256" key="2">
    <source>
        <dbReference type="SAM" id="SignalP"/>
    </source>
</evidence>
<evidence type="ECO:0000256" key="1">
    <source>
        <dbReference type="SAM" id="MobiDB-lite"/>
    </source>
</evidence>
<keyword evidence="2" id="KW-0732">Signal</keyword>
<dbReference type="AlphaFoldDB" id="A0A168GKF0"/>
<sequence length="327" mass="32751">MRTSIYTALAAGAVSVAATNAVTKKTSACVGQAKKGGSGTELLACGCQDAVDNFNCYAAHCWNQVWGCQYQEYMVQYFRSCAVAKQPVPYFPAPNNAPAACSCNLGKVYSAFVGATQQGAQCATKQTSGDANANVQAIQGCNCCLVSGVYSSFFDICPNTDPKLLGLSNIDTLESAADTQFSDCGKYLDTYDCAKALGFNLDGVSTYLKPTDKLTTGTATLSNVAGTVTAPASGSVFSYTNGADGKVYTITAAGKISDSGSGSGSGSSSDAGSGSGSGSTSGSSSGSGDKSSASPSQTSKPKNAAAASSASSSLVILVVAMCAGALL</sequence>
<keyword evidence="4" id="KW-1185">Reference proteome</keyword>
<organism evidence="3 4">
    <name type="scientific">Akanthomyces lecanii RCEF 1005</name>
    <dbReference type="NCBI Taxonomy" id="1081108"/>
    <lineage>
        <taxon>Eukaryota</taxon>
        <taxon>Fungi</taxon>
        <taxon>Dikarya</taxon>
        <taxon>Ascomycota</taxon>
        <taxon>Pezizomycotina</taxon>
        <taxon>Sordariomycetes</taxon>
        <taxon>Hypocreomycetidae</taxon>
        <taxon>Hypocreales</taxon>
        <taxon>Cordycipitaceae</taxon>
        <taxon>Akanthomyces</taxon>
        <taxon>Cordyceps confragosa</taxon>
    </lineage>
</organism>
<name>A0A168GKF0_CORDF</name>
<evidence type="ECO:0000313" key="4">
    <source>
        <dbReference type="Proteomes" id="UP000076881"/>
    </source>
</evidence>
<feature type="signal peptide" evidence="2">
    <location>
        <begin position="1"/>
        <end position="18"/>
    </location>
</feature>
<feature type="region of interest" description="Disordered" evidence="1">
    <location>
        <begin position="257"/>
        <end position="311"/>
    </location>
</feature>
<gene>
    <name evidence="3" type="ORF">LEL_06280</name>
</gene>
<dbReference type="EMBL" id="AZHF01000004">
    <property type="protein sequence ID" value="OAA76596.1"/>
    <property type="molecule type" value="Genomic_DNA"/>
</dbReference>
<feature type="compositionally biased region" description="Low complexity" evidence="1">
    <location>
        <begin position="280"/>
        <end position="296"/>
    </location>
</feature>
<evidence type="ECO:0000313" key="3">
    <source>
        <dbReference type="EMBL" id="OAA76596.1"/>
    </source>
</evidence>
<accession>A0A168GKF0</accession>
<protein>
    <submittedName>
        <fullName evidence="3">Uncharacterized protein</fullName>
    </submittedName>
</protein>